<proteinExistence type="predicted"/>
<keyword evidence="1" id="KW-0479">Metal-binding</keyword>
<dbReference type="InterPro" id="IPR046824">
    <property type="entry name" value="Mss51-like_C"/>
</dbReference>
<evidence type="ECO:0000256" key="1">
    <source>
        <dbReference type="ARBA" id="ARBA00022723"/>
    </source>
</evidence>
<dbReference type="Gene3D" id="6.10.140.2220">
    <property type="match status" value="1"/>
</dbReference>
<evidence type="ECO:0000313" key="6">
    <source>
        <dbReference type="EMBL" id="KZV27085.1"/>
    </source>
</evidence>
<dbReference type="SUPFAM" id="SSF144232">
    <property type="entry name" value="HIT/MYND zinc finger-like"/>
    <property type="match status" value="1"/>
</dbReference>
<evidence type="ECO:0000259" key="4">
    <source>
        <dbReference type="Pfam" id="PF01753"/>
    </source>
</evidence>
<dbReference type="OrthoDB" id="5282002at2759"/>
<dbReference type="PANTHER" id="PTHR47570">
    <property type="entry name" value="ZINC ION BINDING PROTEIN"/>
    <property type="match status" value="1"/>
</dbReference>
<reference evidence="6 7" key="1">
    <citation type="journal article" date="2015" name="Proc. Natl. Acad. Sci. U.S.A.">
        <title>The resurrection genome of Boea hygrometrica: A blueprint for survival of dehydration.</title>
        <authorList>
            <person name="Xiao L."/>
            <person name="Yang G."/>
            <person name="Zhang L."/>
            <person name="Yang X."/>
            <person name="Zhao S."/>
            <person name="Ji Z."/>
            <person name="Zhou Q."/>
            <person name="Hu M."/>
            <person name="Wang Y."/>
            <person name="Chen M."/>
            <person name="Xu Y."/>
            <person name="Jin H."/>
            <person name="Xiao X."/>
            <person name="Hu G."/>
            <person name="Bao F."/>
            <person name="Hu Y."/>
            <person name="Wan P."/>
            <person name="Li L."/>
            <person name="Deng X."/>
            <person name="Kuang T."/>
            <person name="Xiang C."/>
            <person name="Zhu J.K."/>
            <person name="Oliver M.J."/>
            <person name="He Y."/>
        </authorList>
    </citation>
    <scope>NUCLEOTIDE SEQUENCE [LARGE SCALE GENOMIC DNA]</scope>
    <source>
        <strain evidence="7">cv. XS01</strain>
    </source>
</reference>
<feature type="domain" description="MYND-type" evidence="4">
    <location>
        <begin position="11"/>
        <end position="45"/>
    </location>
</feature>
<name>A0A2Z7AZ23_9LAMI</name>
<organism evidence="6 7">
    <name type="scientific">Dorcoceras hygrometricum</name>
    <dbReference type="NCBI Taxonomy" id="472368"/>
    <lineage>
        <taxon>Eukaryota</taxon>
        <taxon>Viridiplantae</taxon>
        <taxon>Streptophyta</taxon>
        <taxon>Embryophyta</taxon>
        <taxon>Tracheophyta</taxon>
        <taxon>Spermatophyta</taxon>
        <taxon>Magnoliopsida</taxon>
        <taxon>eudicotyledons</taxon>
        <taxon>Gunneridae</taxon>
        <taxon>Pentapetalae</taxon>
        <taxon>asterids</taxon>
        <taxon>lamiids</taxon>
        <taxon>Lamiales</taxon>
        <taxon>Gesneriaceae</taxon>
        <taxon>Didymocarpoideae</taxon>
        <taxon>Trichosporeae</taxon>
        <taxon>Loxocarpinae</taxon>
        <taxon>Dorcoceras</taxon>
    </lineage>
</organism>
<dbReference type="InterPro" id="IPR002893">
    <property type="entry name" value="Znf_MYND"/>
</dbReference>
<evidence type="ECO:0000256" key="3">
    <source>
        <dbReference type="ARBA" id="ARBA00022833"/>
    </source>
</evidence>
<dbReference type="EMBL" id="KV010687">
    <property type="protein sequence ID" value="KZV27085.1"/>
    <property type="molecule type" value="Genomic_DNA"/>
</dbReference>
<dbReference type="PANTHER" id="PTHR47570:SF1">
    <property type="entry name" value="ZINC ION BINDING PROTEIN"/>
    <property type="match status" value="1"/>
</dbReference>
<evidence type="ECO:0000259" key="5">
    <source>
        <dbReference type="Pfam" id="PF20179"/>
    </source>
</evidence>
<keyword evidence="2" id="KW-0863">Zinc-finger</keyword>
<evidence type="ECO:0000313" key="7">
    <source>
        <dbReference type="Proteomes" id="UP000250235"/>
    </source>
</evidence>
<sequence length="372" mass="41953">MECAGKGSRTQCSGPPTRRCHRCRAVAYCSVSHQVSHSSVHRKECGRFQQQMKSVDALNDFPFTFSRDAAQIQETRCSFLMKHGVHRVGMWFCECSCGTSATSFDQSRLIRSWNLGNSLCPCEEPSSPITKQLTCWKEYYQWRCIPLDSPAAALLHWPLTIYWAIQLVTLESLNSETSNELRIHYLGPEKELLQLTVFGELRALFPGVNVHIDFVGPEIPHHRDGEKVDLYSYAECDLIDCQCKCPDKNDSKGIITHNSQTITLQLHAGCYHDHFKDLVKDSFPHIIIAPNAGIAAYLSWLPTLNLIKEIKVPAVFSDYCEEASHLAARCITSVTGCVLKIPIQLNPFRQPIQVDGSALFLPCYCNCFLFGM</sequence>
<dbReference type="Pfam" id="PF01753">
    <property type="entry name" value="zf-MYND"/>
    <property type="match status" value="1"/>
</dbReference>
<keyword evidence="3" id="KW-0862">Zinc</keyword>
<accession>A0A2Z7AZ23</accession>
<dbReference type="Proteomes" id="UP000250235">
    <property type="component" value="Unassembled WGS sequence"/>
</dbReference>
<gene>
    <name evidence="6" type="ORF">F511_14105</name>
</gene>
<dbReference type="Pfam" id="PF20179">
    <property type="entry name" value="MSS51_C"/>
    <property type="match status" value="1"/>
</dbReference>
<protein>
    <submittedName>
        <fullName evidence="6">Zinc ion binding isoform 2</fullName>
    </submittedName>
</protein>
<dbReference type="AlphaFoldDB" id="A0A2Z7AZ23"/>
<evidence type="ECO:0000256" key="2">
    <source>
        <dbReference type="ARBA" id="ARBA00022771"/>
    </source>
</evidence>
<dbReference type="GO" id="GO:0008270">
    <property type="term" value="F:zinc ion binding"/>
    <property type="evidence" value="ECO:0007669"/>
    <property type="project" value="UniProtKB-KW"/>
</dbReference>
<keyword evidence="7" id="KW-1185">Reference proteome</keyword>
<feature type="domain" description="Mitochondrial splicing suppressor 51-like C-terminal" evidence="5">
    <location>
        <begin position="158"/>
        <end position="353"/>
    </location>
</feature>